<keyword evidence="5" id="KW-1185">Reference proteome</keyword>
<dbReference type="InterPro" id="IPR029044">
    <property type="entry name" value="Nucleotide-diphossugar_trans"/>
</dbReference>
<evidence type="ECO:0000259" key="3">
    <source>
        <dbReference type="Pfam" id="PF00483"/>
    </source>
</evidence>
<dbReference type="Gene3D" id="3.90.550.10">
    <property type="entry name" value="Spore Coat Polysaccharide Biosynthesis Protein SpsA, Chain A"/>
    <property type="match status" value="1"/>
</dbReference>
<evidence type="ECO:0000313" key="4">
    <source>
        <dbReference type="EMBL" id="EEF62286.1"/>
    </source>
</evidence>
<gene>
    <name evidence="4" type="ORF">Cflav_PD4921</name>
</gene>
<dbReference type="InterPro" id="IPR005835">
    <property type="entry name" value="NTP_transferase_dom"/>
</dbReference>
<dbReference type="Pfam" id="PF00483">
    <property type="entry name" value="NTP_transferase"/>
    <property type="match status" value="1"/>
</dbReference>
<protein>
    <submittedName>
        <fullName evidence="4">Nucleotidyl transferase</fullName>
    </submittedName>
</protein>
<reference evidence="4 5" key="1">
    <citation type="journal article" date="2011" name="J. Bacteriol.">
        <title>Genome sequence of 'Pedosphaera parvula' Ellin514, an aerobic Verrucomicrobial isolate from pasture soil.</title>
        <authorList>
            <person name="Kant R."/>
            <person name="van Passel M.W."/>
            <person name="Sangwan P."/>
            <person name="Palva A."/>
            <person name="Lucas S."/>
            <person name="Copeland A."/>
            <person name="Lapidus A."/>
            <person name="Glavina Del Rio T."/>
            <person name="Dalin E."/>
            <person name="Tice H."/>
            <person name="Bruce D."/>
            <person name="Goodwin L."/>
            <person name="Pitluck S."/>
            <person name="Chertkov O."/>
            <person name="Larimer F.W."/>
            <person name="Land M.L."/>
            <person name="Hauser L."/>
            <person name="Brettin T.S."/>
            <person name="Detter J.C."/>
            <person name="Han S."/>
            <person name="de Vos W.M."/>
            <person name="Janssen P.H."/>
            <person name="Smidt H."/>
        </authorList>
    </citation>
    <scope>NUCLEOTIDE SEQUENCE [LARGE SCALE GENOMIC DNA]</scope>
    <source>
        <strain evidence="4 5">Ellin514</strain>
    </source>
</reference>
<accession>B9XCU0</accession>
<sequence length="277" mass="30789">MASRGPASGFSNNFLSASFLLPFKVWLVKAIILAAGKGTRMRELTNELPKPMLKVHGKPILEHILEGIAAAGVHEVFIVTGFKAEVIESYFGTGEKWKLKIAYGRQLVQDGTGKAPELAQDFIGSSPFFLSYGDILVRPETYQQMVHRYNEDYFSGVLTVTGSEDVTKGGLVFFDEKFSLKRLVEKPSPAQLDELQRDGWLKSGDTAWYNAGIYIFRPSLFDFTAKLQKSPRGEYELTDAISALVAAHHPIAGMEIAGRWVDVRDPEVLAKLEKEQS</sequence>
<evidence type="ECO:0000256" key="2">
    <source>
        <dbReference type="ARBA" id="ARBA00022695"/>
    </source>
</evidence>
<proteinExistence type="predicted"/>
<dbReference type="CDD" id="cd04181">
    <property type="entry name" value="NTP_transferase"/>
    <property type="match status" value="1"/>
</dbReference>
<keyword evidence="1 4" id="KW-0808">Transferase</keyword>
<evidence type="ECO:0000256" key="1">
    <source>
        <dbReference type="ARBA" id="ARBA00022679"/>
    </source>
</evidence>
<organism evidence="4 5">
    <name type="scientific">Pedosphaera parvula (strain Ellin514)</name>
    <dbReference type="NCBI Taxonomy" id="320771"/>
    <lineage>
        <taxon>Bacteria</taxon>
        <taxon>Pseudomonadati</taxon>
        <taxon>Verrucomicrobiota</taxon>
        <taxon>Pedosphaerae</taxon>
        <taxon>Pedosphaerales</taxon>
        <taxon>Pedosphaeraceae</taxon>
        <taxon>Pedosphaera</taxon>
    </lineage>
</organism>
<dbReference type="SUPFAM" id="SSF53448">
    <property type="entry name" value="Nucleotide-diphospho-sugar transferases"/>
    <property type="match status" value="1"/>
</dbReference>
<dbReference type="GO" id="GO:0016779">
    <property type="term" value="F:nucleotidyltransferase activity"/>
    <property type="evidence" value="ECO:0007669"/>
    <property type="project" value="UniProtKB-KW"/>
</dbReference>
<dbReference type="Proteomes" id="UP000003688">
    <property type="component" value="Unassembled WGS sequence"/>
</dbReference>
<dbReference type="InterPro" id="IPR050065">
    <property type="entry name" value="GlmU-like"/>
</dbReference>
<comment type="caution">
    <text evidence="4">The sequence shown here is derived from an EMBL/GenBank/DDBJ whole genome shotgun (WGS) entry which is preliminary data.</text>
</comment>
<keyword evidence="2" id="KW-0548">Nucleotidyltransferase</keyword>
<evidence type="ECO:0000313" key="5">
    <source>
        <dbReference type="Proteomes" id="UP000003688"/>
    </source>
</evidence>
<feature type="domain" description="Nucleotidyl transferase" evidence="3">
    <location>
        <begin position="29"/>
        <end position="269"/>
    </location>
</feature>
<dbReference type="PANTHER" id="PTHR43584">
    <property type="entry name" value="NUCLEOTIDYL TRANSFERASE"/>
    <property type="match status" value="1"/>
</dbReference>
<dbReference type="PANTHER" id="PTHR43584:SF8">
    <property type="entry name" value="N-ACETYLMURAMATE ALPHA-1-PHOSPHATE URIDYLYLTRANSFERASE"/>
    <property type="match status" value="1"/>
</dbReference>
<name>B9XCU0_PEDPL</name>
<dbReference type="AlphaFoldDB" id="B9XCU0"/>
<dbReference type="EMBL" id="ABOX02000005">
    <property type="protein sequence ID" value="EEF62286.1"/>
    <property type="molecule type" value="Genomic_DNA"/>
</dbReference>
<dbReference type="STRING" id="320771.Cflav_PD4921"/>